<accession>W2TK25</accession>
<proteinExistence type="predicted"/>
<sequence length="114" mass="13129">KVLPAEVIEAKEGSETECVYKKTPTECQDDEETIFGYCMKLVHNSIYEFAPNGCGPNYNIHELGWKLEERKWIVGYTSEYREFIPVNRLLASVVSYIPTNFTLICMGEEYSSGW</sequence>
<name>W2TK25_NECAM</name>
<keyword evidence="2" id="KW-1185">Reference proteome</keyword>
<reference evidence="2" key="1">
    <citation type="journal article" date="2014" name="Nat. Genet.">
        <title>Genome of the human hookworm Necator americanus.</title>
        <authorList>
            <person name="Tang Y.T."/>
            <person name="Gao X."/>
            <person name="Rosa B.A."/>
            <person name="Abubucker S."/>
            <person name="Hallsworth-Pepin K."/>
            <person name="Martin J."/>
            <person name="Tyagi R."/>
            <person name="Heizer E."/>
            <person name="Zhang X."/>
            <person name="Bhonagiri-Palsikar V."/>
            <person name="Minx P."/>
            <person name="Warren W.C."/>
            <person name="Wang Q."/>
            <person name="Zhan B."/>
            <person name="Hotez P.J."/>
            <person name="Sternberg P.W."/>
            <person name="Dougall A."/>
            <person name="Gaze S.T."/>
            <person name="Mulvenna J."/>
            <person name="Sotillo J."/>
            <person name="Ranganathan S."/>
            <person name="Rabelo E.M."/>
            <person name="Wilson R.K."/>
            <person name="Felgner P.L."/>
            <person name="Bethony J."/>
            <person name="Hawdon J.M."/>
            <person name="Gasser R.B."/>
            <person name="Loukas A."/>
            <person name="Mitreva M."/>
        </authorList>
    </citation>
    <scope>NUCLEOTIDE SEQUENCE [LARGE SCALE GENOMIC DNA]</scope>
</reference>
<feature type="non-terminal residue" evidence="1">
    <location>
        <position position="1"/>
    </location>
</feature>
<dbReference type="Proteomes" id="UP000053676">
    <property type="component" value="Unassembled WGS sequence"/>
</dbReference>
<evidence type="ECO:0000313" key="2">
    <source>
        <dbReference type="Proteomes" id="UP000053676"/>
    </source>
</evidence>
<dbReference type="KEGG" id="nai:NECAME_07958"/>
<dbReference type="AlphaFoldDB" id="W2TK25"/>
<gene>
    <name evidence="1" type="ORF">NECAME_07958</name>
</gene>
<evidence type="ECO:0000313" key="1">
    <source>
        <dbReference type="EMBL" id="ETN82430.1"/>
    </source>
</evidence>
<organism evidence="1 2">
    <name type="scientific">Necator americanus</name>
    <name type="common">Human hookworm</name>
    <dbReference type="NCBI Taxonomy" id="51031"/>
    <lineage>
        <taxon>Eukaryota</taxon>
        <taxon>Metazoa</taxon>
        <taxon>Ecdysozoa</taxon>
        <taxon>Nematoda</taxon>
        <taxon>Chromadorea</taxon>
        <taxon>Rhabditida</taxon>
        <taxon>Rhabditina</taxon>
        <taxon>Rhabditomorpha</taxon>
        <taxon>Strongyloidea</taxon>
        <taxon>Ancylostomatidae</taxon>
        <taxon>Bunostominae</taxon>
        <taxon>Necator</taxon>
    </lineage>
</organism>
<dbReference type="EMBL" id="KI658480">
    <property type="protein sequence ID" value="ETN82430.1"/>
    <property type="molecule type" value="Genomic_DNA"/>
</dbReference>
<protein>
    <submittedName>
        <fullName evidence="1">Uncharacterized protein</fullName>
    </submittedName>
</protein>